<evidence type="ECO:0000313" key="4">
    <source>
        <dbReference type="Proteomes" id="UP000000814"/>
    </source>
</evidence>
<dbReference type="KEGG" id="cac:CA_C1857"/>
<dbReference type="Pfam" id="PF13203">
    <property type="entry name" value="DUF2201_N"/>
    <property type="match status" value="1"/>
</dbReference>
<evidence type="ECO:0000313" key="3">
    <source>
        <dbReference type="EMBL" id="AAK79821.1"/>
    </source>
</evidence>
<dbReference type="Pfam" id="PF09967">
    <property type="entry name" value="DUF2201"/>
    <property type="match status" value="1"/>
</dbReference>
<sequence>MIKLNTTIDDVRKDLLRELNETEDSKFTEEFRKKFLRFIEEINFDLMNGEDNFFALFLIQIKRDIREDIASACETKASLSYFTMYFNPHIFLNCSISEMKALIKHEIYHIMYNHIKRAEKLSKKYSSLAINTGMDVSINQYINSLPPWSLNIENVKLEYNITELKYDKPLEYYVKVIQENINKKKKDKINGVKGSSKIYKNFDEMNIHKTWSESYNRGYENQIDELKNKIIRNSAKGRIPKRVQEYLDDMNKKAEISWQMYLKKAIGTLPKGYKKTITRKDRRQPYRMDLRGKLSDHIIKIVVAIDISGSMTDAEIDAAMTEIFDILKNKNYELTIIECDNIVRRMYRVSKPRDMKKKLDTKGGTSFSPVFEYLHKNRMEDCFLIYFTDGMGEQELVFRPKVKKLMWVLTGAKGDLSLVKKCGEVKKLKNEVVETLEPYKDILFNRGEWVNNEWAK</sequence>
<dbReference type="PATRIC" id="fig|272562.8.peg.2061"/>
<name>Q97HZ9_CLOAB</name>
<proteinExistence type="predicted"/>
<dbReference type="HOGENOM" id="CLU_035986_0_0_9"/>
<gene>
    <name evidence="3" type="ordered locus">CA_C1857</name>
</gene>
<dbReference type="GeneID" id="44998348"/>
<dbReference type="eggNOG" id="COG3864">
    <property type="taxonomic scope" value="Bacteria"/>
</dbReference>
<dbReference type="OrthoDB" id="9809307at2"/>
<dbReference type="STRING" id="272562.CA_C1857"/>
<reference evidence="3 4" key="1">
    <citation type="journal article" date="2001" name="J. Bacteriol.">
        <title>Genome sequence and comparative analysis of the solvent-producing bacterium Clostridium acetobutylicum.</title>
        <authorList>
            <person name="Nolling J."/>
            <person name="Breton G."/>
            <person name="Omelchenko M.V."/>
            <person name="Makarova K.S."/>
            <person name="Zeng Q."/>
            <person name="Gibson R."/>
            <person name="Lee H.M."/>
            <person name="Dubois J."/>
            <person name="Qiu D."/>
            <person name="Hitti J."/>
            <person name="Wolf Y.I."/>
            <person name="Tatusov R.L."/>
            <person name="Sabathe F."/>
            <person name="Doucette-Stamm L."/>
            <person name="Soucaille P."/>
            <person name="Daly M.J."/>
            <person name="Bennett G.N."/>
            <person name="Koonin E.V."/>
            <person name="Smith D.R."/>
        </authorList>
    </citation>
    <scope>NUCLEOTIDE SEQUENCE [LARGE SCALE GENOMIC DNA]</scope>
    <source>
        <strain evidence="4">ATCC 824 / DSM 792 / JCM 1419 / LMG 5710 / VKM B-1787</strain>
    </source>
</reference>
<dbReference type="PIR" id="B97129">
    <property type="entry name" value="B97129"/>
</dbReference>
<dbReference type="PANTHER" id="PTHR38730:SF1">
    <property type="entry name" value="SLL7028 PROTEIN"/>
    <property type="match status" value="1"/>
</dbReference>
<dbReference type="Proteomes" id="UP000000814">
    <property type="component" value="Chromosome"/>
</dbReference>
<feature type="domain" description="VWA-like" evidence="1">
    <location>
        <begin position="301"/>
        <end position="413"/>
    </location>
</feature>
<dbReference type="SUPFAM" id="SSF53300">
    <property type="entry name" value="vWA-like"/>
    <property type="match status" value="1"/>
</dbReference>
<dbReference type="EMBL" id="AE001437">
    <property type="protein sequence ID" value="AAK79821.1"/>
    <property type="molecule type" value="Genomic_DNA"/>
</dbReference>
<keyword evidence="4" id="KW-1185">Reference proteome</keyword>
<accession>Q97HZ9</accession>
<protein>
    <submittedName>
        <fullName evidence="3">Predicted metal-dependent peptidase</fullName>
    </submittedName>
</protein>
<dbReference type="PANTHER" id="PTHR38730">
    <property type="entry name" value="SLL7028 PROTEIN"/>
    <property type="match status" value="1"/>
</dbReference>
<dbReference type="AlphaFoldDB" id="Q97HZ9"/>
<feature type="domain" description="Putative metallopeptidase" evidence="2">
    <location>
        <begin position="49"/>
        <end position="267"/>
    </location>
</feature>
<dbReference type="RefSeq" id="WP_010965162.1">
    <property type="nucleotide sequence ID" value="NC_003030.1"/>
</dbReference>
<evidence type="ECO:0000259" key="1">
    <source>
        <dbReference type="Pfam" id="PF09967"/>
    </source>
</evidence>
<dbReference type="InterPro" id="IPR018698">
    <property type="entry name" value="VWA-like_dom"/>
</dbReference>
<dbReference type="InterPro" id="IPR025154">
    <property type="entry name" value="Put_metallopeptidase_dom"/>
</dbReference>
<organism evidence="3 4">
    <name type="scientific">Clostridium acetobutylicum (strain ATCC 824 / DSM 792 / JCM 1419 / IAM 19013 / LMG 5710 / NBRC 13948 / NRRL B-527 / VKM B-1787 / 2291 / W)</name>
    <dbReference type="NCBI Taxonomy" id="272562"/>
    <lineage>
        <taxon>Bacteria</taxon>
        <taxon>Bacillati</taxon>
        <taxon>Bacillota</taxon>
        <taxon>Clostridia</taxon>
        <taxon>Eubacteriales</taxon>
        <taxon>Clostridiaceae</taxon>
        <taxon>Clostridium</taxon>
    </lineage>
</organism>
<evidence type="ECO:0000259" key="2">
    <source>
        <dbReference type="Pfam" id="PF13203"/>
    </source>
</evidence>
<dbReference type="InterPro" id="IPR036465">
    <property type="entry name" value="vWFA_dom_sf"/>
</dbReference>